<evidence type="ECO:0000313" key="3">
    <source>
        <dbReference type="EnsemblMetazoa" id="Aqu2.1.19569_001"/>
    </source>
</evidence>
<sequence>MMAFVAAVIILCQICFSGASISFIIVPVTQYVYVNDTMIFECAINVTQFNPSFVINPSVDGSVSSSLSGAGMTSLRPNSNK</sequence>
<reference evidence="3" key="1">
    <citation type="submission" date="2017-05" db="UniProtKB">
        <authorList>
            <consortium name="EnsemblMetazoa"/>
        </authorList>
    </citation>
    <scope>IDENTIFICATION</scope>
</reference>
<proteinExistence type="predicted"/>
<feature type="chain" id="PRO_5012733653" evidence="2">
    <location>
        <begin position="20"/>
        <end position="81"/>
    </location>
</feature>
<feature type="region of interest" description="Disordered" evidence="1">
    <location>
        <begin position="62"/>
        <end position="81"/>
    </location>
</feature>
<keyword evidence="2" id="KW-0732">Signal</keyword>
<evidence type="ECO:0000256" key="2">
    <source>
        <dbReference type="SAM" id="SignalP"/>
    </source>
</evidence>
<protein>
    <submittedName>
        <fullName evidence="3">Uncharacterized protein</fullName>
    </submittedName>
</protein>
<name>A0A1X7TWZ6_AMPQE</name>
<organism evidence="3">
    <name type="scientific">Amphimedon queenslandica</name>
    <name type="common">Sponge</name>
    <dbReference type="NCBI Taxonomy" id="400682"/>
    <lineage>
        <taxon>Eukaryota</taxon>
        <taxon>Metazoa</taxon>
        <taxon>Porifera</taxon>
        <taxon>Demospongiae</taxon>
        <taxon>Heteroscleromorpha</taxon>
        <taxon>Haplosclerida</taxon>
        <taxon>Niphatidae</taxon>
        <taxon>Amphimedon</taxon>
    </lineage>
</organism>
<feature type="signal peptide" evidence="2">
    <location>
        <begin position="1"/>
        <end position="19"/>
    </location>
</feature>
<dbReference type="EnsemblMetazoa" id="Aqu2.1.19569_001">
    <property type="protein sequence ID" value="Aqu2.1.19569_001"/>
    <property type="gene ID" value="Aqu2.1.19569"/>
</dbReference>
<dbReference type="AlphaFoldDB" id="A0A1X7TWZ6"/>
<accession>A0A1X7TWZ6</accession>
<evidence type="ECO:0000256" key="1">
    <source>
        <dbReference type="SAM" id="MobiDB-lite"/>
    </source>
</evidence>
<dbReference type="InParanoid" id="A0A1X7TWZ6"/>